<feature type="domain" description="Sec16 Sec23-binding" evidence="7">
    <location>
        <begin position="235"/>
        <end position="444"/>
    </location>
</feature>
<keyword evidence="4" id="KW-0256">Endoplasmic reticulum</keyword>
<protein>
    <recommendedName>
        <fullName evidence="7">Sec16 Sec23-binding domain-containing protein</fullName>
    </recommendedName>
</protein>
<feature type="compositionally biased region" description="Basic and acidic residues" evidence="6">
    <location>
        <begin position="557"/>
        <end position="578"/>
    </location>
</feature>
<dbReference type="GO" id="GO:0070971">
    <property type="term" value="C:endoplasmic reticulum exit site"/>
    <property type="evidence" value="ECO:0007669"/>
    <property type="project" value="TreeGrafter"/>
</dbReference>
<gene>
    <name evidence="8" type="ORF">AALO_G00194370</name>
</gene>
<comment type="subcellular location">
    <subcellularLocation>
        <location evidence="1">Endoplasmic reticulum</location>
    </subcellularLocation>
</comment>
<name>A0AAV6G635_9TELE</name>
<reference evidence="8" key="1">
    <citation type="submission" date="2020-10" db="EMBL/GenBank/DDBJ databases">
        <title>Chromosome-scale genome assembly of the Allis shad, Alosa alosa.</title>
        <authorList>
            <person name="Margot Z."/>
            <person name="Christophe K."/>
            <person name="Cabau C."/>
            <person name="Louis A."/>
            <person name="Berthelot C."/>
            <person name="Parey E."/>
            <person name="Roest Crollius H."/>
            <person name="Montfort J."/>
            <person name="Robinson-Rechavi M."/>
            <person name="Bucao C."/>
            <person name="Bouchez O."/>
            <person name="Gislard M."/>
            <person name="Lluch J."/>
            <person name="Milhes M."/>
            <person name="Lampietro C."/>
            <person name="Lopez Roques C."/>
            <person name="Donnadieu C."/>
            <person name="Braasch I."/>
            <person name="Desvignes T."/>
            <person name="Postlethwait J."/>
            <person name="Bobe J."/>
            <person name="Guiguen Y."/>
        </authorList>
    </citation>
    <scope>NUCLEOTIDE SEQUENCE</scope>
    <source>
        <strain evidence="8">M-15738</strain>
        <tissue evidence="8">Blood</tissue>
    </source>
</reference>
<dbReference type="AlphaFoldDB" id="A0AAV6G635"/>
<feature type="region of interest" description="Disordered" evidence="6">
    <location>
        <begin position="486"/>
        <end position="512"/>
    </location>
</feature>
<evidence type="ECO:0000256" key="1">
    <source>
        <dbReference type="ARBA" id="ARBA00004240"/>
    </source>
</evidence>
<evidence type="ECO:0000313" key="9">
    <source>
        <dbReference type="Proteomes" id="UP000823561"/>
    </source>
</evidence>
<feature type="region of interest" description="Disordered" evidence="6">
    <location>
        <begin position="557"/>
        <end position="584"/>
    </location>
</feature>
<evidence type="ECO:0000256" key="6">
    <source>
        <dbReference type="SAM" id="MobiDB-lite"/>
    </source>
</evidence>
<comment type="caution">
    <text evidence="8">The sequence shown here is derived from an EMBL/GenBank/DDBJ whole genome shotgun (WGS) entry which is preliminary data.</text>
</comment>
<dbReference type="Gene3D" id="1.25.40.1030">
    <property type="match status" value="1"/>
</dbReference>
<accession>A0AAV6G635</accession>
<dbReference type="PANTHER" id="PTHR13402">
    <property type="entry name" value="RGPR-RELATED"/>
    <property type="match status" value="1"/>
</dbReference>
<dbReference type="GO" id="GO:0012507">
    <property type="term" value="C:ER to Golgi transport vesicle membrane"/>
    <property type="evidence" value="ECO:0007669"/>
    <property type="project" value="TreeGrafter"/>
</dbReference>
<evidence type="ECO:0000313" key="8">
    <source>
        <dbReference type="EMBL" id="KAG5270588.1"/>
    </source>
</evidence>
<keyword evidence="3" id="KW-0813">Transport</keyword>
<comment type="similarity">
    <text evidence="2">Belongs to the SEC16 family.</text>
</comment>
<feature type="compositionally biased region" description="Basic and acidic residues" evidence="6">
    <location>
        <begin position="486"/>
        <end position="502"/>
    </location>
</feature>
<dbReference type="Pfam" id="PF12931">
    <property type="entry name" value="TPR_Sec16"/>
    <property type="match status" value="1"/>
</dbReference>
<evidence type="ECO:0000256" key="5">
    <source>
        <dbReference type="ARBA" id="ARBA00022892"/>
    </source>
</evidence>
<keyword evidence="5" id="KW-0931">ER-Golgi transport</keyword>
<dbReference type="GO" id="GO:0007030">
    <property type="term" value="P:Golgi organization"/>
    <property type="evidence" value="ECO:0007669"/>
    <property type="project" value="TreeGrafter"/>
</dbReference>
<keyword evidence="9" id="KW-1185">Reference proteome</keyword>
<dbReference type="GO" id="GO:0070973">
    <property type="term" value="P:protein localization to endoplasmic reticulum exit site"/>
    <property type="evidence" value="ECO:0007669"/>
    <property type="project" value="TreeGrafter"/>
</dbReference>
<evidence type="ECO:0000259" key="7">
    <source>
        <dbReference type="Pfam" id="PF12931"/>
    </source>
</evidence>
<dbReference type="EMBL" id="JADWDJ010000014">
    <property type="protein sequence ID" value="KAG5270588.1"/>
    <property type="molecule type" value="Genomic_DNA"/>
</dbReference>
<sequence length="605" mass="68254">MTSETESLALEMSVKMSDEGTIREPKAVCGALLSPELPLHVKELGDIPSEARIHDRVSLSSMCDLHQVEALGETEAKKPICQARLERANARSHAWWDFYFGRYEAFFAQVAAVSPKLDYLDCNSDSQSDEEDVIQRDLLALKMDALNGKVIFPGPLVRGVTDHRAVYHYILTEWQRCINDESIEDKAGVDMVWRMLAMMWRKNGMVSGKDLAIQLLQQLHGTRAPDSRGQDLVELLILNRKEEALNLAIKNEYWEHALILDSFFRKASCVPSITRFISSLDDSDPMKTYYHVFLGQIPGIASKCGDMSWREWCPHLAIILANSICPQLQNVMVNMLADTLARNGHTWSAHFCYMAMRIEPSYYHRDSKLTLIGQDFSMPLKESVCDAAIQRTEAYEYLLSFNTGNQCLRFQTMKILYSCRLLGAGHFAEALKYAEAVATVFLAHSVRPCPAMTRLLKLCDALCVALPIQFPCWIEPPWMATLRRQGNDSTHEDLTEPDHGSEQPHQVVPLDNETQVSAQDGEMEMSRPESSAHLQDVSEAQCVALTSAQEAMPLHVENEESGRHSPVDMGEGDEHCLSEDSGPASRSRMKRFWIRCFGWCGKAQD</sequence>
<dbReference type="GO" id="GO:0016192">
    <property type="term" value="P:vesicle-mediated transport"/>
    <property type="evidence" value="ECO:0007669"/>
    <property type="project" value="UniProtKB-KW"/>
</dbReference>
<proteinExistence type="inferred from homology"/>
<dbReference type="InterPro" id="IPR024298">
    <property type="entry name" value="Sec16_Sec23-bd"/>
</dbReference>
<evidence type="ECO:0000256" key="3">
    <source>
        <dbReference type="ARBA" id="ARBA00022448"/>
    </source>
</evidence>
<evidence type="ECO:0000256" key="2">
    <source>
        <dbReference type="ARBA" id="ARBA00005927"/>
    </source>
</evidence>
<dbReference type="PANTHER" id="PTHR13402:SF6">
    <property type="entry name" value="SECRETORY 16, ISOFORM I"/>
    <property type="match status" value="1"/>
</dbReference>
<evidence type="ECO:0000256" key="4">
    <source>
        <dbReference type="ARBA" id="ARBA00022824"/>
    </source>
</evidence>
<organism evidence="8 9">
    <name type="scientific">Alosa alosa</name>
    <name type="common">allis shad</name>
    <dbReference type="NCBI Taxonomy" id="278164"/>
    <lineage>
        <taxon>Eukaryota</taxon>
        <taxon>Metazoa</taxon>
        <taxon>Chordata</taxon>
        <taxon>Craniata</taxon>
        <taxon>Vertebrata</taxon>
        <taxon>Euteleostomi</taxon>
        <taxon>Actinopterygii</taxon>
        <taxon>Neopterygii</taxon>
        <taxon>Teleostei</taxon>
        <taxon>Clupei</taxon>
        <taxon>Clupeiformes</taxon>
        <taxon>Clupeoidei</taxon>
        <taxon>Clupeidae</taxon>
        <taxon>Alosa</taxon>
    </lineage>
</organism>
<dbReference type="Proteomes" id="UP000823561">
    <property type="component" value="Chromosome 14"/>
</dbReference>